<organism evidence="5 6">
    <name type="scientific">Phaeomoniella chlamydospora</name>
    <name type="common">Phaeoacremonium chlamydosporum</name>
    <dbReference type="NCBI Taxonomy" id="158046"/>
    <lineage>
        <taxon>Eukaryota</taxon>
        <taxon>Fungi</taxon>
        <taxon>Dikarya</taxon>
        <taxon>Ascomycota</taxon>
        <taxon>Pezizomycotina</taxon>
        <taxon>Eurotiomycetes</taxon>
        <taxon>Chaetothyriomycetidae</taxon>
        <taxon>Phaeomoniellales</taxon>
        <taxon>Phaeomoniellaceae</taxon>
        <taxon>Phaeomoniella</taxon>
    </lineage>
</organism>
<feature type="binding site" evidence="2">
    <location>
        <begin position="128"/>
        <end position="129"/>
    </location>
    <ligand>
        <name>glutathione</name>
        <dbReference type="ChEBI" id="CHEBI:57925"/>
    </ligand>
</feature>
<dbReference type="PIRSF" id="PIRSF015753">
    <property type="entry name" value="GST"/>
    <property type="match status" value="1"/>
</dbReference>
<keyword evidence="6" id="KW-1185">Reference proteome</keyword>
<dbReference type="Pfam" id="PF13409">
    <property type="entry name" value="GST_N_2"/>
    <property type="match status" value="1"/>
</dbReference>
<reference evidence="5 6" key="1">
    <citation type="submission" date="2015-05" db="EMBL/GenBank/DDBJ databases">
        <title>Distinctive expansion of gene families associated with plant cell wall degradation and secondary metabolism in the genomes of grapevine trunk pathogens.</title>
        <authorList>
            <person name="Lawrence D.P."/>
            <person name="Travadon R."/>
            <person name="Rolshausen P.E."/>
            <person name="Baumgartner K."/>
        </authorList>
    </citation>
    <scope>NUCLEOTIDE SEQUENCE [LARGE SCALE GENOMIC DNA]</scope>
    <source>
        <strain evidence="5">UCRPC4</strain>
    </source>
</reference>
<dbReference type="InterPro" id="IPR036249">
    <property type="entry name" value="Thioredoxin-like_sf"/>
</dbReference>
<proteinExistence type="predicted"/>
<comment type="caution">
    <text evidence="5">The sequence shown here is derived from an EMBL/GenBank/DDBJ whole genome shotgun (WGS) entry which is preliminary data.</text>
</comment>
<evidence type="ECO:0000256" key="3">
    <source>
        <dbReference type="PIRSR" id="PIRSR015753-3"/>
    </source>
</evidence>
<keyword evidence="5" id="KW-0808">Transferase</keyword>
<dbReference type="InterPro" id="IPR047047">
    <property type="entry name" value="GST_Omega-like_C"/>
</dbReference>
<dbReference type="PANTHER" id="PTHR32419:SF23">
    <property type="entry name" value="GLUTATHIONE S-TRANSFERASE (EUROFUNG)"/>
    <property type="match status" value="1"/>
</dbReference>
<dbReference type="Pfam" id="PF13410">
    <property type="entry name" value="GST_C_2"/>
    <property type="match status" value="1"/>
</dbReference>
<feature type="site" description="Lowers pKa of active site Cys" evidence="3">
    <location>
        <position position="241"/>
    </location>
</feature>
<feature type="active site" description="Nucleophile" evidence="1">
    <location>
        <position position="39"/>
    </location>
</feature>
<sequence>MPMQHGQQNSKRGNWEGLLGSEKFPVEKDRYHLYVAYFCPFAHRVLLTRQLKQLQESLPVDIVKPYPKAGGGWRFPKADGEYPGSTTDSLFHSAFLHEVYRRDSPEYDGPFSVPMLWDKRTGRIVNNESADIMRQLNTAFNDHLPLDSPQRKFNFYPEDLRPQIDEANSWIVPNLNQGVYKTGFANDQETYDENVEIVFETLQRVSDVIASHPRTPFFLGKRLTELDIKLYATLIRFDTIYVQHFKCNLGTIRHDFPVINRYLKFLYWKVKGFKETTNFKHIKENYSKSHADINPKAITPRGPRPDIEAWTEEDEIWQSSLEAGCDDI</sequence>
<dbReference type="OrthoDB" id="2309723at2759"/>
<dbReference type="SFLD" id="SFLDG01148">
    <property type="entry name" value="Xi_(cytGST)"/>
    <property type="match status" value="1"/>
</dbReference>
<dbReference type="Gene3D" id="3.40.30.10">
    <property type="entry name" value="Glutaredoxin"/>
    <property type="match status" value="1"/>
</dbReference>
<dbReference type="AlphaFoldDB" id="A0A0G2ETD2"/>
<feature type="site" description="Lowers pKa of active site Cys" evidence="3">
    <location>
        <position position="286"/>
    </location>
</feature>
<dbReference type="InterPro" id="IPR016639">
    <property type="entry name" value="GST_Omega/GSH"/>
</dbReference>
<evidence type="ECO:0000256" key="1">
    <source>
        <dbReference type="PIRSR" id="PIRSR015753-1"/>
    </source>
</evidence>
<dbReference type="CDD" id="cd03190">
    <property type="entry name" value="GST_C_Omega_like"/>
    <property type="match status" value="1"/>
</dbReference>
<dbReference type="GO" id="GO:0004364">
    <property type="term" value="F:glutathione transferase activity"/>
    <property type="evidence" value="ECO:0007669"/>
    <property type="project" value="InterPro"/>
</dbReference>
<name>A0A0G2ETD2_PHACM</name>
<dbReference type="GO" id="GO:0005737">
    <property type="term" value="C:cytoplasm"/>
    <property type="evidence" value="ECO:0007669"/>
    <property type="project" value="TreeGrafter"/>
</dbReference>
<evidence type="ECO:0000313" key="5">
    <source>
        <dbReference type="EMBL" id="KKY25987.1"/>
    </source>
</evidence>
<dbReference type="SFLD" id="SFLDS00019">
    <property type="entry name" value="Glutathione_Transferase_(cytos"/>
    <property type="match status" value="1"/>
</dbReference>
<dbReference type="SFLD" id="SFLDG01206">
    <property type="entry name" value="Xi.1"/>
    <property type="match status" value="1"/>
</dbReference>
<dbReference type="InterPro" id="IPR036282">
    <property type="entry name" value="Glutathione-S-Trfase_C_sf"/>
</dbReference>
<dbReference type="Gene3D" id="1.20.1050.10">
    <property type="match status" value="1"/>
</dbReference>
<accession>A0A0G2ETD2</accession>
<dbReference type="Proteomes" id="UP000053317">
    <property type="component" value="Unassembled WGS sequence"/>
</dbReference>
<protein>
    <submittedName>
        <fullName evidence="5">Putative glutathione s-transferase gst3</fullName>
    </submittedName>
</protein>
<dbReference type="InterPro" id="IPR040079">
    <property type="entry name" value="Glutathione_S-Trfase"/>
</dbReference>
<dbReference type="SUPFAM" id="SSF52833">
    <property type="entry name" value="Thioredoxin-like"/>
    <property type="match status" value="1"/>
</dbReference>
<evidence type="ECO:0000259" key="4">
    <source>
        <dbReference type="Pfam" id="PF13409"/>
    </source>
</evidence>
<evidence type="ECO:0000313" key="6">
    <source>
        <dbReference type="Proteomes" id="UP000053317"/>
    </source>
</evidence>
<feature type="active site" description="Proton donor/acceptor" evidence="1">
    <location>
        <position position="180"/>
    </location>
</feature>
<dbReference type="EMBL" id="LCWF01000037">
    <property type="protein sequence ID" value="KKY25987.1"/>
    <property type="molecule type" value="Genomic_DNA"/>
</dbReference>
<gene>
    <name evidence="5" type="ORF">UCRPC4_g01569</name>
</gene>
<dbReference type="PANTHER" id="PTHR32419">
    <property type="entry name" value="GLUTATHIONYL-HYDROQUINONE REDUCTASE"/>
    <property type="match status" value="1"/>
</dbReference>
<feature type="domain" description="GST N-terminal" evidence="4">
    <location>
        <begin position="38"/>
        <end position="138"/>
    </location>
</feature>
<dbReference type="InterPro" id="IPR004045">
    <property type="entry name" value="Glutathione_S-Trfase_N"/>
</dbReference>
<feature type="binding site" evidence="2">
    <location>
        <position position="73"/>
    </location>
    <ligand>
        <name>glutathione</name>
        <dbReference type="ChEBI" id="CHEBI:57925"/>
    </ligand>
</feature>
<dbReference type="SUPFAM" id="SSF47616">
    <property type="entry name" value="GST C-terminal domain-like"/>
    <property type="match status" value="1"/>
</dbReference>
<reference evidence="5 6" key="2">
    <citation type="submission" date="2015-05" db="EMBL/GenBank/DDBJ databases">
        <authorList>
            <person name="Morales-Cruz A."/>
            <person name="Amrine K.C."/>
            <person name="Cantu D."/>
        </authorList>
    </citation>
    <scope>NUCLEOTIDE SEQUENCE [LARGE SCALE GENOMIC DNA]</scope>
    <source>
        <strain evidence="5">UCRPC4</strain>
    </source>
</reference>
<evidence type="ECO:0000256" key="2">
    <source>
        <dbReference type="PIRSR" id="PIRSR015753-2"/>
    </source>
</evidence>